<dbReference type="AlphaFoldDB" id="A0AA37GLZ5"/>
<evidence type="ECO:0000256" key="7">
    <source>
        <dbReference type="ARBA" id="ARBA00023033"/>
    </source>
</evidence>
<dbReference type="SUPFAM" id="SSF48264">
    <property type="entry name" value="Cytochrome P450"/>
    <property type="match status" value="1"/>
</dbReference>
<dbReference type="GO" id="GO:0016705">
    <property type="term" value="F:oxidoreductase activity, acting on paired donors, with incorporation or reduction of molecular oxygen"/>
    <property type="evidence" value="ECO:0007669"/>
    <property type="project" value="InterPro"/>
</dbReference>
<feature type="binding site" description="axial binding residue" evidence="8">
    <location>
        <position position="460"/>
    </location>
    <ligand>
        <name>heme</name>
        <dbReference type="ChEBI" id="CHEBI:30413"/>
    </ligand>
    <ligandPart>
        <name>Fe</name>
        <dbReference type="ChEBI" id="CHEBI:18248"/>
    </ligandPart>
</feature>
<organism evidence="10 11">
    <name type="scientific">Colletotrichum liriopes</name>
    <dbReference type="NCBI Taxonomy" id="708192"/>
    <lineage>
        <taxon>Eukaryota</taxon>
        <taxon>Fungi</taxon>
        <taxon>Dikarya</taxon>
        <taxon>Ascomycota</taxon>
        <taxon>Pezizomycotina</taxon>
        <taxon>Sordariomycetes</taxon>
        <taxon>Hypocreomycetidae</taxon>
        <taxon>Glomerellales</taxon>
        <taxon>Glomerellaceae</taxon>
        <taxon>Colletotrichum</taxon>
        <taxon>Colletotrichum spaethianum species complex</taxon>
    </lineage>
</organism>
<dbReference type="InterPro" id="IPR001128">
    <property type="entry name" value="Cyt_P450"/>
</dbReference>
<evidence type="ECO:0000256" key="3">
    <source>
        <dbReference type="ARBA" id="ARBA00022617"/>
    </source>
</evidence>
<dbReference type="PANTHER" id="PTHR24305:SF230">
    <property type="entry name" value="P450, PUTATIVE (EUROFUNG)-RELATED"/>
    <property type="match status" value="1"/>
</dbReference>
<dbReference type="Gene3D" id="1.10.630.10">
    <property type="entry name" value="Cytochrome P450"/>
    <property type="match status" value="1"/>
</dbReference>
<dbReference type="GO" id="GO:0004497">
    <property type="term" value="F:monooxygenase activity"/>
    <property type="evidence" value="ECO:0007669"/>
    <property type="project" value="UniProtKB-KW"/>
</dbReference>
<evidence type="ECO:0000256" key="9">
    <source>
        <dbReference type="RuleBase" id="RU000461"/>
    </source>
</evidence>
<dbReference type="EMBL" id="BPPX01000012">
    <property type="protein sequence ID" value="GJC83476.1"/>
    <property type="molecule type" value="Genomic_DNA"/>
</dbReference>
<keyword evidence="11" id="KW-1185">Reference proteome</keyword>
<keyword evidence="7 9" id="KW-0503">Monooxygenase</keyword>
<dbReference type="InterPro" id="IPR017972">
    <property type="entry name" value="Cyt_P450_CS"/>
</dbReference>
<dbReference type="GO" id="GO:0005506">
    <property type="term" value="F:iron ion binding"/>
    <property type="evidence" value="ECO:0007669"/>
    <property type="project" value="InterPro"/>
</dbReference>
<comment type="cofactor">
    <cofactor evidence="1 8">
        <name>heme</name>
        <dbReference type="ChEBI" id="CHEBI:30413"/>
    </cofactor>
</comment>
<proteinExistence type="inferred from homology"/>
<protein>
    <submittedName>
        <fullName evidence="10">Trichothecene C-15 hydroxylase</fullName>
    </submittedName>
</protein>
<evidence type="ECO:0000256" key="1">
    <source>
        <dbReference type="ARBA" id="ARBA00001971"/>
    </source>
</evidence>
<dbReference type="InterPro" id="IPR002401">
    <property type="entry name" value="Cyt_P450_E_grp-I"/>
</dbReference>
<comment type="caution">
    <text evidence="10">The sequence shown here is derived from an EMBL/GenBank/DDBJ whole genome shotgun (WGS) entry which is preliminary data.</text>
</comment>
<dbReference type="Pfam" id="PF00067">
    <property type="entry name" value="p450"/>
    <property type="match status" value="1"/>
</dbReference>
<evidence type="ECO:0000256" key="2">
    <source>
        <dbReference type="ARBA" id="ARBA00010617"/>
    </source>
</evidence>
<dbReference type="Proteomes" id="UP001055172">
    <property type="component" value="Unassembled WGS sequence"/>
</dbReference>
<dbReference type="CDD" id="cd11058">
    <property type="entry name" value="CYP60B-like"/>
    <property type="match status" value="1"/>
</dbReference>
<dbReference type="InterPro" id="IPR050121">
    <property type="entry name" value="Cytochrome_P450_monoxygenase"/>
</dbReference>
<dbReference type="PANTHER" id="PTHR24305">
    <property type="entry name" value="CYTOCHROME P450"/>
    <property type="match status" value="1"/>
</dbReference>
<dbReference type="GO" id="GO:0020037">
    <property type="term" value="F:heme binding"/>
    <property type="evidence" value="ECO:0007669"/>
    <property type="project" value="InterPro"/>
</dbReference>
<evidence type="ECO:0000256" key="5">
    <source>
        <dbReference type="ARBA" id="ARBA00023002"/>
    </source>
</evidence>
<evidence type="ECO:0000256" key="6">
    <source>
        <dbReference type="ARBA" id="ARBA00023004"/>
    </source>
</evidence>
<accession>A0AA37GLZ5</accession>
<sequence>MNSSLKFENAVNSWNAPRFSSVSYTSARKLNKGTTQLALYGVATVIYNLFFHPLRQYPGPKLWAATPMPAALSILRGTPHLRVLELHKCYGDIVRIGPNELALSHAEAWKEVCGHLQRGQEENSKDPKYANEEADMSLISASRERHGPLRRLLSHAFSARAMAEQQPLMDRHIDLFMQRLRQNGEEGSKPLDGSKWLEWITFDIVGDLAFGEPFGCIQTATSHPWVDGFFDSMGSIPVIQALNDFPLFTILKPLYFMLFLPKRLLEQRRLSQVFAEEHLKKRFSLGCDRPDFVQAMIKSPEKYEISQREIRDNAILLTTAGSETTATTLAATIYFLCTHPQVLAKLNSEVRSAFETDAEIDVNNVQHLSFMLAVLKEAMRVHPAVAISLARRTPPGGAQIAGKWVNGGTTLGIWQYAVYHNPSKFLDPDSFIPERWLDDERFEKDEKNLHQPFSYGPRNCLGMNLAYAEMRLILARIIWNFDLELAPESQSWASSQKIFFFWDKPPLWIYFKPREI</sequence>
<dbReference type="PRINTS" id="PR00385">
    <property type="entry name" value="P450"/>
</dbReference>
<evidence type="ECO:0000313" key="11">
    <source>
        <dbReference type="Proteomes" id="UP001055172"/>
    </source>
</evidence>
<evidence type="ECO:0000256" key="8">
    <source>
        <dbReference type="PIRSR" id="PIRSR602401-1"/>
    </source>
</evidence>
<gene>
    <name evidence="10" type="ORF">ColLi_06314</name>
</gene>
<evidence type="ECO:0000313" key="10">
    <source>
        <dbReference type="EMBL" id="GJC83476.1"/>
    </source>
</evidence>
<dbReference type="InterPro" id="IPR036396">
    <property type="entry name" value="Cyt_P450_sf"/>
</dbReference>
<comment type="similarity">
    <text evidence="2 9">Belongs to the cytochrome P450 family.</text>
</comment>
<dbReference type="PRINTS" id="PR00463">
    <property type="entry name" value="EP450I"/>
</dbReference>
<keyword evidence="4 8" id="KW-0479">Metal-binding</keyword>
<evidence type="ECO:0000256" key="4">
    <source>
        <dbReference type="ARBA" id="ARBA00022723"/>
    </source>
</evidence>
<keyword evidence="3 8" id="KW-0349">Heme</keyword>
<reference evidence="10 11" key="1">
    <citation type="submission" date="2021-07" db="EMBL/GenBank/DDBJ databases">
        <title>Genome data of Colletotrichum spaethianum.</title>
        <authorList>
            <person name="Utami Y.D."/>
            <person name="Hiruma K."/>
        </authorList>
    </citation>
    <scope>NUCLEOTIDE SEQUENCE [LARGE SCALE GENOMIC DNA]</scope>
    <source>
        <strain evidence="10 11">MAFF 242679</strain>
    </source>
</reference>
<name>A0AA37GLZ5_9PEZI</name>
<dbReference type="PROSITE" id="PS00086">
    <property type="entry name" value="CYTOCHROME_P450"/>
    <property type="match status" value="1"/>
</dbReference>
<keyword evidence="5 9" id="KW-0560">Oxidoreductase</keyword>
<keyword evidence="6 8" id="KW-0408">Iron</keyword>